<evidence type="ECO:0000256" key="4">
    <source>
        <dbReference type="ARBA" id="ARBA00022833"/>
    </source>
</evidence>
<accession>A0A286DYG8</accession>
<protein>
    <submittedName>
        <fullName evidence="9">Peptidase family M48</fullName>
    </submittedName>
</protein>
<organism evidence="9 10">
    <name type="scientific">Streptomyces zhaozhouensis</name>
    <dbReference type="NCBI Taxonomy" id="1300267"/>
    <lineage>
        <taxon>Bacteria</taxon>
        <taxon>Bacillati</taxon>
        <taxon>Actinomycetota</taxon>
        <taxon>Actinomycetes</taxon>
        <taxon>Kitasatosporales</taxon>
        <taxon>Streptomycetaceae</taxon>
        <taxon>Streptomyces</taxon>
    </lineage>
</organism>
<comment type="cofactor">
    <cofactor evidence="6">
        <name>Zn(2+)</name>
        <dbReference type="ChEBI" id="CHEBI:29105"/>
    </cofactor>
    <text evidence="6">Binds 1 zinc ion per subunit.</text>
</comment>
<evidence type="ECO:0000256" key="1">
    <source>
        <dbReference type="ARBA" id="ARBA00022670"/>
    </source>
</evidence>
<dbReference type="GO" id="GO:0006508">
    <property type="term" value="P:proteolysis"/>
    <property type="evidence" value="ECO:0007669"/>
    <property type="project" value="UniProtKB-KW"/>
</dbReference>
<evidence type="ECO:0000256" key="6">
    <source>
        <dbReference type="RuleBase" id="RU003983"/>
    </source>
</evidence>
<name>A0A286DYG8_9ACTN</name>
<keyword evidence="2" id="KW-0479">Metal-binding</keyword>
<keyword evidence="7" id="KW-1133">Transmembrane helix</keyword>
<dbReference type="InterPro" id="IPR001915">
    <property type="entry name" value="Peptidase_M48"/>
</dbReference>
<dbReference type="Pfam" id="PF01435">
    <property type="entry name" value="Peptidase_M48"/>
    <property type="match status" value="1"/>
</dbReference>
<keyword evidence="7" id="KW-0812">Transmembrane</keyword>
<proteinExistence type="inferred from homology"/>
<evidence type="ECO:0000256" key="3">
    <source>
        <dbReference type="ARBA" id="ARBA00022801"/>
    </source>
</evidence>
<dbReference type="GO" id="GO:0004222">
    <property type="term" value="F:metalloendopeptidase activity"/>
    <property type="evidence" value="ECO:0007669"/>
    <property type="project" value="InterPro"/>
</dbReference>
<keyword evidence="7" id="KW-0472">Membrane</keyword>
<evidence type="ECO:0000256" key="2">
    <source>
        <dbReference type="ARBA" id="ARBA00022723"/>
    </source>
</evidence>
<keyword evidence="3 6" id="KW-0378">Hydrolase</keyword>
<evidence type="ECO:0000256" key="5">
    <source>
        <dbReference type="ARBA" id="ARBA00023049"/>
    </source>
</evidence>
<feature type="domain" description="Peptidase M48" evidence="8">
    <location>
        <begin position="129"/>
        <end position="187"/>
    </location>
</feature>
<keyword evidence="10" id="KW-1185">Reference proteome</keyword>
<dbReference type="PANTHER" id="PTHR34978">
    <property type="entry name" value="POSSIBLE SENSOR-TRANSDUCER PROTEIN BLAR"/>
    <property type="match status" value="1"/>
</dbReference>
<feature type="transmembrane region" description="Helical" evidence="7">
    <location>
        <begin position="84"/>
        <end position="105"/>
    </location>
</feature>
<keyword evidence="5 6" id="KW-0482">Metalloprotease</keyword>
<evidence type="ECO:0000256" key="7">
    <source>
        <dbReference type="SAM" id="Phobius"/>
    </source>
</evidence>
<evidence type="ECO:0000313" key="10">
    <source>
        <dbReference type="Proteomes" id="UP000219072"/>
    </source>
</evidence>
<dbReference type="EMBL" id="OCNE01000012">
    <property type="protein sequence ID" value="SOD63692.1"/>
    <property type="molecule type" value="Genomic_DNA"/>
</dbReference>
<dbReference type="InterPro" id="IPR052173">
    <property type="entry name" value="Beta-lactam_resp_regulator"/>
</dbReference>
<dbReference type="PANTHER" id="PTHR34978:SF3">
    <property type="entry name" value="SLR0241 PROTEIN"/>
    <property type="match status" value="1"/>
</dbReference>
<gene>
    <name evidence="9" type="ORF">SAMN06297387_11248</name>
</gene>
<feature type="transmembrane region" description="Helical" evidence="7">
    <location>
        <begin position="6"/>
        <end position="22"/>
    </location>
</feature>
<dbReference type="RefSeq" id="WP_097232156.1">
    <property type="nucleotide sequence ID" value="NZ_OCNE01000012.1"/>
</dbReference>
<sequence length="311" mass="31898">MGWMVLLPLVAPLSALPLGRLAEQWSHPRGAARLLTGASVVLAGCSTLSLVLLAVVGTAQLPGNPLPDSWSDPEVREAVPGPDALGVVALAVLGWTLLAVGDALVRRALVRGRLRRALAALPADADPALLPDERPYAYAVPGGLRRPGRIVVSTAMRAGLGADEYRALLAHERAHLAGHHHRYLLAGELAARAHPLLAPLRDAAAYAMERWADEDAARAVGDRGLTARAVGHAALVGHRPAPGLAGFAAGPVPRRVAALLRPLPPTAGWPPPTTRAGAAALVAAAGTAASALSALNAAVTLFLVLKAATPL</sequence>
<dbReference type="AlphaFoldDB" id="A0A286DYG8"/>
<reference evidence="9 10" key="1">
    <citation type="submission" date="2017-09" db="EMBL/GenBank/DDBJ databases">
        <authorList>
            <person name="Ehlers B."/>
            <person name="Leendertz F.H."/>
        </authorList>
    </citation>
    <scope>NUCLEOTIDE SEQUENCE [LARGE SCALE GENOMIC DNA]</scope>
    <source>
        <strain evidence="9 10">CGMCC 4.7095</strain>
    </source>
</reference>
<evidence type="ECO:0000313" key="9">
    <source>
        <dbReference type="EMBL" id="SOD63692.1"/>
    </source>
</evidence>
<dbReference type="OrthoDB" id="3541294at2"/>
<feature type="transmembrane region" description="Helical" evidence="7">
    <location>
        <begin position="34"/>
        <end position="56"/>
    </location>
</feature>
<evidence type="ECO:0000259" key="8">
    <source>
        <dbReference type="Pfam" id="PF01435"/>
    </source>
</evidence>
<keyword evidence="4 6" id="KW-0862">Zinc</keyword>
<dbReference type="Gene3D" id="3.30.2010.10">
    <property type="entry name" value="Metalloproteases ('zincins'), catalytic domain"/>
    <property type="match status" value="1"/>
</dbReference>
<keyword evidence="1 6" id="KW-0645">Protease</keyword>
<dbReference type="CDD" id="cd07326">
    <property type="entry name" value="M56_BlaR1_MecR1_like"/>
    <property type="match status" value="1"/>
</dbReference>
<dbReference type="Proteomes" id="UP000219072">
    <property type="component" value="Unassembled WGS sequence"/>
</dbReference>
<dbReference type="GO" id="GO:0046872">
    <property type="term" value="F:metal ion binding"/>
    <property type="evidence" value="ECO:0007669"/>
    <property type="project" value="UniProtKB-KW"/>
</dbReference>
<feature type="transmembrane region" description="Helical" evidence="7">
    <location>
        <begin position="278"/>
        <end position="305"/>
    </location>
</feature>
<comment type="similarity">
    <text evidence="6">Belongs to the peptidase M48 family.</text>
</comment>